<proteinExistence type="predicted"/>
<evidence type="ECO:0000313" key="3">
    <source>
        <dbReference type="Proteomes" id="UP000190061"/>
    </source>
</evidence>
<dbReference type="AlphaFoldDB" id="A0A1T4SCR1"/>
<organism evidence="2 3">
    <name type="scientific">Lysobacter spongiicola DSM 21749</name>
    <dbReference type="NCBI Taxonomy" id="1122188"/>
    <lineage>
        <taxon>Bacteria</taxon>
        <taxon>Pseudomonadati</taxon>
        <taxon>Pseudomonadota</taxon>
        <taxon>Gammaproteobacteria</taxon>
        <taxon>Lysobacterales</taxon>
        <taxon>Lysobacteraceae</taxon>
        <taxon>Novilysobacter</taxon>
    </lineage>
</organism>
<feature type="compositionally biased region" description="Low complexity" evidence="1">
    <location>
        <begin position="25"/>
        <end position="58"/>
    </location>
</feature>
<protein>
    <submittedName>
        <fullName evidence="2">Uncharacterized protein</fullName>
    </submittedName>
</protein>
<dbReference type="STRING" id="1122188.SAMN02745674_02750"/>
<evidence type="ECO:0000313" key="2">
    <source>
        <dbReference type="EMBL" id="SKA26054.1"/>
    </source>
</evidence>
<dbReference type="EMBL" id="FUXP01000016">
    <property type="protein sequence ID" value="SKA26054.1"/>
    <property type="molecule type" value="Genomic_DNA"/>
</dbReference>
<sequence length="58" mass="6475">MTKNRENQDNTQSNHRQQAPGNNRQGQEAQGQGKNQQQGKSGQEPGSQRQGSGRDQQR</sequence>
<evidence type="ECO:0000256" key="1">
    <source>
        <dbReference type="SAM" id="MobiDB-lite"/>
    </source>
</evidence>
<dbReference type="RefSeq" id="WP_159447406.1">
    <property type="nucleotide sequence ID" value="NZ_FUXP01000016.1"/>
</dbReference>
<feature type="compositionally biased region" description="Polar residues" evidence="1">
    <location>
        <begin position="9"/>
        <end position="24"/>
    </location>
</feature>
<accession>A0A1T4SCR1</accession>
<gene>
    <name evidence="2" type="ORF">SAMN02745674_02750</name>
</gene>
<dbReference type="Proteomes" id="UP000190061">
    <property type="component" value="Unassembled WGS sequence"/>
</dbReference>
<feature type="region of interest" description="Disordered" evidence="1">
    <location>
        <begin position="1"/>
        <end position="58"/>
    </location>
</feature>
<keyword evidence="3" id="KW-1185">Reference proteome</keyword>
<name>A0A1T4SCR1_9GAMM</name>
<reference evidence="2 3" key="1">
    <citation type="submission" date="2017-02" db="EMBL/GenBank/DDBJ databases">
        <authorList>
            <person name="Peterson S.W."/>
        </authorList>
    </citation>
    <scope>NUCLEOTIDE SEQUENCE [LARGE SCALE GENOMIC DNA]</scope>
    <source>
        <strain evidence="2 3">DSM 21749</strain>
    </source>
</reference>